<evidence type="ECO:0000313" key="8">
    <source>
        <dbReference type="EMBL" id="MCX3264866.1"/>
    </source>
</evidence>
<dbReference type="InterPro" id="IPR011006">
    <property type="entry name" value="CheY-like_superfamily"/>
</dbReference>
<name>A0A9X3I8L1_9SPHI</name>
<accession>A0A9X3I8L1</accession>
<dbReference type="InterPro" id="IPR001789">
    <property type="entry name" value="Sig_transdc_resp-reg_receiver"/>
</dbReference>
<dbReference type="GO" id="GO:0032993">
    <property type="term" value="C:protein-DNA complex"/>
    <property type="evidence" value="ECO:0007669"/>
    <property type="project" value="TreeGrafter"/>
</dbReference>
<dbReference type="GO" id="GO:0000976">
    <property type="term" value="F:transcription cis-regulatory region binding"/>
    <property type="evidence" value="ECO:0007669"/>
    <property type="project" value="TreeGrafter"/>
</dbReference>
<evidence type="ECO:0000256" key="6">
    <source>
        <dbReference type="PROSITE-ProRule" id="PRU00169"/>
    </source>
</evidence>
<dbReference type="PANTHER" id="PTHR48111">
    <property type="entry name" value="REGULATOR OF RPOS"/>
    <property type="match status" value="1"/>
</dbReference>
<keyword evidence="5" id="KW-0804">Transcription</keyword>
<comment type="caution">
    <text evidence="8">The sequence shown here is derived from an EMBL/GenBank/DDBJ whole genome shotgun (WGS) entry which is preliminary data.</text>
</comment>
<keyword evidence="3" id="KW-0805">Transcription regulation</keyword>
<proteinExistence type="predicted"/>
<evidence type="ECO:0000256" key="2">
    <source>
        <dbReference type="ARBA" id="ARBA00023012"/>
    </source>
</evidence>
<dbReference type="Gene3D" id="3.40.50.2300">
    <property type="match status" value="1"/>
</dbReference>
<evidence type="ECO:0000313" key="9">
    <source>
        <dbReference type="Proteomes" id="UP001142592"/>
    </source>
</evidence>
<dbReference type="PANTHER" id="PTHR48111:SF1">
    <property type="entry name" value="TWO-COMPONENT RESPONSE REGULATOR ORR33"/>
    <property type="match status" value="1"/>
</dbReference>
<feature type="modified residue" description="4-aspartylphosphate" evidence="6">
    <location>
        <position position="52"/>
    </location>
</feature>
<evidence type="ECO:0000256" key="3">
    <source>
        <dbReference type="ARBA" id="ARBA00023015"/>
    </source>
</evidence>
<keyword evidence="2" id="KW-0902">Two-component regulatory system</keyword>
<reference evidence="8" key="1">
    <citation type="submission" date="2022-11" db="EMBL/GenBank/DDBJ databases">
        <authorList>
            <person name="Graham C."/>
            <person name="Newman J.D."/>
        </authorList>
    </citation>
    <scope>NUCLEOTIDE SEQUENCE</scope>
    <source>
        <strain evidence="8">DSM 19486</strain>
    </source>
</reference>
<gene>
    <name evidence="8" type="ORF">OQZ29_08930</name>
</gene>
<evidence type="ECO:0000259" key="7">
    <source>
        <dbReference type="PROSITE" id="PS50110"/>
    </source>
</evidence>
<dbReference type="InterPro" id="IPR039420">
    <property type="entry name" value="WalR-like"/>
</dbReference>
<dbReference type="Pfam" id="PF00072">
    <property type="entry name" value="Response_reg"/>
    <property type="match status" value="1"/>
</dbReference>
<dbReference type="PROSITE" id="PS50110">
    <property type="entry name" value="RESPONSE_REGULATORY"/>
    <property type="match status" value="1"/>
</dbReference>
<dbReference type="Proteomes" id="UP001142592">
    <property type="component" value="Unassembled WGS sequence"/>
</dbReference>
<evidence type="ECO:0000256" key="1">
    <source>
        <dbReference type="ARBA" id="ARBA00022553"/>
    </source>
</evidence>
<sequence>MRKIFLLEDDEGIREVLEILLTSEDYIVESFASIAEFRNRDTSTLPDLYLFDVMLPDGSGIALCRELKLNSDDEEVPVIIMSAHASLGDLKGICEPENFISKPFDISELLERIQSALV</sequence>
<dbReference type="SMART" id="SM00448">
    <property type="entry name" value="REC"/>
    <property type="match status" value="1"/>
</dbReference>
<dbReference type="GO" id="GO:0000156">
    <property type="term" value="F:phosphorelay response regulator activity"/>
    <property type="evidence" value="ECO:0007669"/>
    <property type="project" value="TreeGrafter"/>
</dbReference>
<protein>
    <submittedName>
        <fullName evidence="8">Response regulator</fullName>
    </submittedName>
</protein>
<keyword evidence="1 6" id="KW-0597">Phosphoprotein</keyword>
<dbReference type="RefSeq" id="WP_010600242.1">
    <property type="nucleotide sequence ID" value="NZ_JAPJUH010000002.1"/>
</dbReference>
<dbReference type="EMBL" id="JAPJUH010000002">
    <property type="protein sequence ID" value="MCX3264866.1"/>
    <property type="molecule type" value="Genomic_DNA"/>
</dbReference>
<dbReference type="AlphaFoldDB" id="A0A9X3I8L1"/>
<organism evidence="8 9">
    <name type="scientific">Pedobacter agri</name>
    <dbReference type="NCBI Taxonomy" id="454586"/>
    <lineage>
        <taxon>Bacteria</taxon>
        <taxon>Pseudomonadati</taxon>
        <taxon>Bacteroidota</taxon>
        <taxon>Sphingobacteriia</taxon>
        <taxon>Sphingobacteriales</taxon>
        <taxon>Sphingobacteriaceae</taxon>
        <taxon>Pedobacter</taxon>
    </lineage>
</organism>
<evidence type="ECO:0000256" key="4">
    <source>
        <dbReference type="ARBA" id="ARBA00023125"/>
    </source>
</evidence>
<dbReference type="SUPFAM" id="SSF52172">
    <property type="entry name" value="CheY-like"/>
    <property type="match status" value="1"/>
</dbReference>
<keyword evidence="9" id="KW-1185">Reference proteome</keyword>
<keyword evidence="4" id="KW-0238">DNA-binding</keyword>
<evidence type="ECO:0000256" key="5">
    <source>
        <dbReference type="ARBA" id="ARBA00023163"/>
    </source>
</evidence>
<dbReference type="GO" id="GO:0005829">
    <property type="term" value="C:cytosol"/>
    <property type="evidence" value="ECO:0007669"/>
    <property type="project" value="TreeGrafter"/>
</dbReference>
<feature type="domain" description="Response regulatory" evidence="7">
    <location>
        <begin position="3"/>
        <end position="117"/>
    </location>
</feature>
<dbReference type="GO" id="GO:0006355">
    <property type="term" value="P:regulation of DNA-templated transcription"/>
    <property type="evidence" value="ECO:0007669"/>
    <property type="project" value="TreeGrafter"/>
</dbReference>